<gene>
    <name evidence="2" type="ORF">LIER_06842</name>
</gene>
<feature type="region of interest" description="Disordered" evidence="1">
    <location>
        <begin position="1207"/>
        <end position="1232"/>
    </location>
</feature>
<proteinExistence type="predicted"/>
<feature type="compositionally biased region" description="Polar residues" evidence="1">
    <location>
        <begin position="719"/>
        <end position="732"/>
    </location>
</feature>
<feature type="compositionally biased region" description="Polar residues" evidence="1">
    <location>
        <begin position="1168"/>
        <end position="1185"/>
    </location>
</feature>
<name>A0AAV3P5V1_LITER</name>
<protein>
    <submittedName>
        <fullName evidence="2">Uncharacterized protein</fullName>
    </submittedName>
</protein>
<feature type="region of interest" description="Disordered" evidence="1">
    <location>
        <begin position="719"/>
        <end position="746"/>
    </location>
</feature>
<reference evidence="2 3" key="1">
    <citation type="submission" date="2024-01" db="EMBL/GenBank/DDBJ databases">
        <title>The complete chloroplast genome sequence of Lithospermum erythrorhizon: insights into the phylogenetic relationship among Boraginaceae species and the maternal lineages of purple gromwells.</title>
        <authorList>
            <person name="Okada T."/>
            <person name="Watanabe K."/>
        </authorList>
    </citation>
    <scope>NUCLEOTIDE SEQUENCE [LARGE SCALE GENOMIC DNA]</scope>
</reference>
<feature type="region of interest" description="Disordered" evidence="1">
    <location>
        <begin position="1138"/>
        <end position="1158"/>
    </location>
</feature>
<evidence type="ECO:0000313" key="3">
    <source>
        <dbReference type="Proteomes" id="UP001454036"/>
    </source>
</evidence>
<feature type="region of interest" description="Disordered" evidence="1">
    <location>
        <begin position="844"/>
        <end position="869"/>
    </location>
</feature>
<evidence type="ECO:0000256" key="1">
    <source>
        <dbReference type="SAM" id="MobiDB-lite"/>
    </source>
</evidence>
<feature type="region of interest" description="Disordered" evidence="1">
    <location>
        <begin position="474"/>
        <end position="498"/>
    </location>
</feature>
<accession>A0AAV3P5V1</accession>
<dbReference type="PANTHER" id="PTHR31267:SF2">
    <property type="entry name" value="EXPRESSED PROTEIN"/>
    <property type="match status" value="1"/>
</dbReference>
<dbReference type="PANTHER" id="PTHR31267">
    <property type="entry name" value="DENTIN SIALOPHOSPHOPROTEIN-LIKE PROTEIN"/>
    <property type="match status" value="1"/>
</dbReference>
<feature type="region of interest" description="Disordered" evidence="1">
    <location>
        <begin position="883"/>
        <end position="946"/>
    </location>
</feature>
<feature type="compositionally biased region" description="Polar residues" evidence="1">
    <location>
        <begin position="1208"/>
        <end position="1219"/>
    </location>
</feature>
<evidence type="ECO:0000313" key="2">
    <source>
        <dbReference type="EMBL" id="GAA0147044.1"/>
    </source>
</evidence>
<dbReference type="EMBL" id="BAABME010001019">
    <property type="protein sequence ID" value="GAA0147044.1"/>
    <property type="molecule type" value="Genomic_DNA"/>
</dbReference>
<feature type="compositionally biased region" description="Low complexity" evidence="1">
    <location>
        <begin position="1051"/>
        <end position="1069"/>
    </location>
</feature>
<organism evidence="2 3">
    <name type="scientific">Lithospermum erythrorhizon</name>
    <name type="common">Purple gromwell</name>
    <name type="synonym">Lithospermum officinale var. erythrorhizon</name>
    <dbReference type="NCBI Taxonomy" id="34254"/>
    <lineage>
        <taxon>Eukaryota</taxon>
        <taxon>Viridiplantae</taxon>
        <taxon>Streptophyta</taxon>
        <taxon>Embryophyta</taxon>
        <taxon>Tracheophyta</taxon>
        <taxon>Spermatophyta</taxon>
        <taxon>Magnoliopsida</taxon>
        <taxon>eudicotyledons</taxon>
        <taxon>Gunneridae</taxon>
        <taxon>Pentapetalae</taxon>
        <taxon>asterids</taxon>
        <taxon>lamiids</taxon>
        <taxon>Boraginales</taxon>
        <taxon>Boraginaceae</taxon>
        <taxon>Boraginoideae</taxon>
        <taxon>Lithospermeae</taxon>
        <taxon>Lithospermum</taxon>
    </lineage>
</organism>
<keyword evidence="3" id="KW-1185">Reference proteome</keyword>
<sequence length="1576" mass="172619">MPGNNSGDRVHNFFPQDTFLQGPHHQHTEEATWSVANNNFWAGGQTGLPNTTTKNVNNQHSVTYRGQGSHALHGQSGLNSTRTSSKFSQNLFQRQQLNSNGYTFGDHGNQTKQDGANILSIDTIPDQHNLDSRGPSAYESHQGLGLQHQTKSLVGSELSESPETFSLFENQQQMLRPPSSMLQSFQKQQSGFTDMQQLQQQIICRKMQELQRQQQLCQPDGRQQDAGNPISPFSKQFAGSLPSAMVNIPSRTDSQNSLKGTESGNANWLQRASSVVQGSPNGFVSSASHVQARGLSNLGAVQDDQSLYGDTHPGSRGNLTQFPEITLKNPFTPQVAAFSNNVPMNQYQPCIEQTSVQEESMISRLGFPGENLSSHSHGLTFQQVNPVKKTASSQEIHHEVARLPEKTLSEDVTSQNEVPLDPSEARILYGSENNIWAAFGESLDDCGDAGGSFDNFQSGTWSALMQSAVAETSSNDVRKQEEVGGLNLQNTSTHSENLTSTHRGMQEAYFHKDMQSPLNLSELNPDISSMNNNHQHISGVQLLENKLSCEPGQMQGSASQRYGSNISSPGALQNLFTDVRPTHLTMSLSGGPEANLGHYRGPSPPDQSGLRNQYGNFGVNSPLESVSRFGDATMHERENPLMHSQGYEQKAGIEGEVGPGGFRSNSCPMPSISAEVEHAKSSQAMFWRNVNPAIMSYGSGCVDRSHHYVSQENQAVDSSLNSHGKANANPSEMENCKRNDSSNNSYYSDLSRNNSSFGVRENMMSDVGDSHSMLPREQKYFNHNRIGKTSMDPLKFQLHPMGNVDEDKLVHLGVNHSSNSQDKDTTSSSQNMLDLHKIDQSRGHGLLMYPRPSGGHNVSSELPETDNCGTSASLLQTNCTSTSQGFGLQLGPPSHSSAPPSQSSMSQGSLQKGKKSHQSQDASGVGERGRSQLPFSPVVQSLPPLSGRTVREFNHNRSIPPERVNDAFTHKMPGISAKDVPVSEAMNGNAQQGTSFEVLPNMWSNIPGQPHQFSTQIRRTSSNGLQFHQPNVLESNSFTPHKHSEQEYIAGRSSPSASGSSSMNKGSPGQQESTGISNRAQRDELQRLEPASNNFSYDSPSNSVSMPNGLQAFGRSLIPSNSSRQNYSLLHQMGIVKSADTDPNESPRKRLKSPVNVEESRELISEAAKSSDNAGVQHASVSSENSRILNFSGLKDYAGSKAHAQLGNRISQNTPASSQEDSRFNHDGNNPSSVKVDQLYISPQMRPSWFNQYGGFRNGQMLTGHDARRGTISKTAEPPFSHGKTSSGVHMSNSNVQVAAAVIGPGEIDKNQQSPFPISAAVEPQSVVLNVTKSKKRERETFRLSSWRKQVLQRSRNPRTISMTELNWAKAANRLMEKIEDEVKFSEGVLPMLKAKRRVTLATQLMQQLLSPPKSALLSSEAELNYDGVAYSVSRLALGEACSLLPCPNRDPDKFHPVMSLLCSFSGKDNELEKVNDRHLPKLVEGFMGRTQKLESDFLRLDKRASLIDVRSECQELEKFSVINRFAKFHGRGQAETGDTSSSNGAANALRPYPQRYVTALPVPRSLPDRVHCLSL</sequence>
<dbReference type="Proteomes" id="UP001454036">
    <property type="component" value="Unassembled WGS sequence"/>
</dbReference>
<feature type="compositionally biased region" description="Polar residues" evidence="1">
    <location>
        <begin position="856"/>
        <end position="869"/>
    </location>
</feature>
<feature type="region of interest" description="Disordered" evidence="1">
    <location>
        <begin position="1166"/>
        <end position="1185"/>
    </location>
</feature>
<feature type="compositionally biased region" description="Low complexity" evidence="1">
    <location>
        <begin position="891"/>
        <end position="911"/>
    </location>
</feature>
<feature type="compositionally biased region" description="Polar residues" evidence="1">
    <location>
        <begin position="487"/>
        <end position="498"/>
    </location>
</feature>
<feature type="region of interest" description="Disordered" evidence="1">
    <location>
        <begin position="1034"/>
        <end position="1078"/>
    </location>
</feature>
<comment type="caution">
    <text evidence="2">The sequence shown here is derived from an EMBL/GenBank/DDBJ whole genome shotgun (WGS) entry which is preliminary data.</text>
</comment>